<comment type="caution">
    <text evidence="1">The sequence shown here is derived from an EMBL/GenBank/DDBJ whole genome shotgun (WGS) entry which is preliminary data.</text>
</comment>
<dbReference type="EMBL" id="LAZR01000210">
    <property type="protein sequence ID" value="KKN81813.1"/>
    <property type="molecule type" value="Genomic_DNA"/>
</dbReference>
<sequence length="222" mass="23064">MKNCVIAITAVCLLIAAGAAGGVVVDNDLFPAGGGRYSTDDTADFALYACEIISMELSSSPGAISLSPPGPGESFAVDSFFDITVELVRGGGWEVDSFFDITSTFLIAYGAGGGGGGAGGCTYEIELIAMVLTGTFEDGTSFILQESPSLASTGVHITEPLPDDQWQIDSFFDVYFELTVGDGPVVAASGPQRMTLVPEPASAVLFVLAGLIATARRRRRRT</sequence>
<evidence type="ECO:0000313" key="1">
    <source>
        <dbReference type="EMBL" id="KKN81813.1"/>
    </source>
</evidence>
<proteinExistence type="predicted"/>
<organism evidence="1">
    <name type="scientific">marine sediment metagenome</name>
    <dbReference type="NCBI Taxonomy" id="412755"/>
    <lineage>
        <taxon>unclassified sequences</taxon>
        <taxon>metagenomes</taxon>
        <taxon>ecological metagenomes</taxon>
    </lineage>
</organism>
<dbReference type="AlphaFoldDB" id="A0A0F9WSN2"/>
<dbReference type="NCBIfam" id="TIGR02595">
    <property type="entry name" value="PEP_CTERM"/>
    <property type="match status" value="1"/>
</dbReference>
<accession>A0A0F9WSN2</accession>
<dbReference type="InterPro" id="IPR013424">
    <property type="entry name" value="Ice-binding_C"/>
</dbReference>
<name>A0A0F9WSN2_9ZZZZ</name>
<protein>
    <recommendedName>
        <fullName evidence="2">PEP-CTERM protein-sorting domain-containing protein</fullName>
    </recommendedName>
</protein>
<evidence type="ECO:0008006" key="2">
    <source>
        <dbReference type="Google" id="ProtNLM"/>
    </source>
</evidence>
<gene>
    <name evidence="1" type="ORF">LCGC14_0315790</name>
</gene>
<reference evidence="1" key="1">
    <citation type="journal article" date="2015" name="Nature">
        <title>Complex archaea that bridge the gap between prokaryotes and eukaryotes.</title>
        <authorList>
            <person name="Spang A."/>
            <person name="Saw J.H."/>
            <person name="Jorgensen S.L."/>
            <person name="Zaremba-Niedzwiedzka K."/>
            <person name="Martijn J."/>
            <person name="Lind A.E."/>
            <person name="van Eijk R."/>
            <person name="Schleper C."/>
            <person name="Guy L."/>
            <person name="Ettema T.J."/>
        </authorList>
    </citation>
    <scope>NUCLEOTIDE SEQUENCE</scope>
</reference>